<proteinExistence type="predicted"/>
<dbReference type="PANTHER" id="PTHR24123">
    <property type="entry name" value="ANKYRIN REPEAT-CONTAINING"/>
    <property type="match status" value="1"/>
</dbReference>
<reference evidence="7 8" key="1">
    <citation type="submission" date="2011-07" db="EMBL/GenBank/DDBJ databases">
        <authorList>
            <person name="Coyne R."/>
            <person name="Brami D."/>
            <person name="Johnson J."/>
            <person name="Hostetler J."/>
            <person name="Hannick L."/>
            <person name="Clark T."/>
            <person name="Cassidy-Hanley D."/>
            <person name="Inman J."/>
        </authorList>
    </citation>
    <scope>NUCLEOTIDE SEQUENCE [LARGE SCALE GENOMIC DNA]</scope>
    <source>
        <strain evidence="7 8">G5</strain>
    </source>
</reference>
<keyword evidence="3 4" id="KW-0040">ANK repeat</keyword>
<dbReference type="Pfam" id="PF12796">
    <property type="entry name" value="Ank_2"/>
    <property type="match status" value="1"/>
</dbReference>
<feature type="repeat" description="ANK" evidence="4">
    <location>
        <begin position="151"/>
        <end position="183"/>
    </location>
</feature>
<dbReference type="Gene3D" id="1.10.238.10">
    <property type="entry name" value="EF-hand"/>
    <property type="match status" value="3"/>
</dbReference>
<feature type="domain" description="EF-hand" evidence="6">
    <location>
        <begin position="607"/>
        <end position="642"/>
    </location>
</feature>
<dbReference type="GO" id="GO:0005509">
    <property type="term" value="F:calcium ion binding"/>
    <property type="evidence" value="ECO:0007669"/>
    <property type="project" value="InterPro"/>
</dbReference>
<evidence type="ECO:0000313" key="7">
    <source>
        <dbReference type="EMBL" id="EGR27440.1"/>
    </source>
</evidence>
<dbReference type="InterPro" id="IPR002048">
    <property type="entry name" value="EF_hand_dom"/>
</dbReference>
<dbReference type="EMBL" id="GL984360">
    <property type="protein sequence ID" value="EGR27440.1"/>
    <property type="molecule type" value="Genomic_DNA"/>
</dbReference>
<dbReference type="InterPro" id="IPR018247">
    <property type="entry name" value="EF_Hand_1_Ca_BS"/>
</dbReference>
<feature type="domain" description="EF-hand" evidence="6">
    <location>
        <begin position="731"/>
        <end position="766"/>
    </location>
</feature>
<dbReference type="Gene3D" id="1.25.40.20">
    <property type="entry name" value="Ankyrin repeat-containing domain"/>
    <property type="match status" value="1"/>
</dbReference>
<dbReference type="SUPFAM" id="SSF47473">
    <property type="entry name" value="EF-hand"/>
    <property type="match status" value="1"/>
</dbReference>
<feature type="coiled-coil region" evidence="5">
    <location>
        <begin position="420"/>
        <end position="548"/>
    </location>
</feature>
<evidence type="ECO:0000259" key="6">
    <source>
        <dbReference type="PROSITE" id="PS50222"/>
    </source>
</evidence>
<dbReference type="Pfam" id="PF13499">
    <property type="entry name" value="EF-hand_7"/>
    <property type="match status" value="1"/>
</dbReference>
<feature type="repeat" description="ANK" evidence="4">
    <location>
        <begin position="118"/>
        <end position="150"/>
    </location>
</feature>
<organism evidence="7 8">
    <name type="scientific">Ichthyophthirius multifiliis</name>
    <name type="common">White spot disease agent</name>
    <name type="synonym">Ich</name>
    <dbReference type="NCBI Taxonomy" id="5932"/>
    <lineage>
        <taxon>Eukaryota</taxon>
        <taxon>Sar</taxon>
        <taxon>Alveolata</taxon>
        <taxon>Ciliophora</taxon>
        <taxon>Intramacronucleata</taxon>
        <taxon>Oligohymenophorea</taxon>
        <taxon>Hymenostomatida</taxon>
        <taxon>Ophryoglenina</taxon>
        <taxon>Ichthyophthirius</taxon>
    </lineage>
</organism>
<dbReference type="Pfam" id="PF00023">
    <property type="entry name" value="Ank"/>
    <property type="match status" value="1"/>
</dbReference>
<dbReference type="RefSeq" id="XP_004024350.1">
    <property type="nucleotide sequence ID" value="XM_004024301.1"/>
</dbReference>
<keyword evidence="2" id="KW-0106">Calcium</keyword>
<feature type="repeat" description="ANK" evidence="4">
    <location>
        <begin position="218"/>
        <end position="253"/>
    </location>
</feature>
<dbReference type="STRING" id="857967.G0R538"/>
<dbReference type="InterPro" id="IPR011992">
    <property type="entry name" value="EF-hand-dom_pair"/>
</dbReference>
<dbReference type="SMART" id="SM00054">
    <property type="entry name" value="EFh"/>
    <property type="match status" value="3"/>
</dbReference>
<evidence type="ECO:0000256" key="1">
    <source>
        <dbReference type="ARBA" id="ARBA00022737"/>
    </source>
</evidence>
<sequence length="941" mass="110477">MDKEELITYENILYVIKKFQKQGFESLKLEDLAIAISVSDFRIHFLKQTGIDWVQKYELKALEKLRKCNFDMQWMQSEIQEEYTPLFNYIKKGDLQKTKEFIQNHSQIELIRKAQDSHNRSALHLASKLGHTVIVEYLLLQGFSVFSRDKQLQTPLHLAAYYSQEYICEQLIKKGASLEATDIKGRAPFHYACCSSSSRIVIMFIGLCPEIVESVDNDLLNGLHYAVLNSSQKQVEIIRALLDYGVKVNQRDKDGKTPLYLASETGKSRDDIQWMDNAIKGQNLIKEVPFKENINTQQNTVKKNNTQKKLKEQQGTIQGWVREKFFKLMKNVQEEGIKVNQHLKKPFIYTGSWMESIQNVEDLYNLLSNNMNSTEATLCAFNILCPYEGELPKEEQNKEVIDNFYGDAWGSCLKVTLETKKKQDEELQEKVFQVDDLKEKLEVYEKILKEKTEEMKKLRQQNAEMNIKLEEYKGVQINQANLQLLQEIQKENEKLKLEIRVKSRELMEKDMEIQLQMLEGNKDLGEKKDEKNKREVQLEEELKILKIENQMQRFKAGQIFLNALDNNNKGNNNNRGNNNNNQQKVDEELNIFDDDAIINLYKALKENPQPKFIQRLKDVDKDKDGFISQNEFVKFCNQLNLSNQDIVSLQRIVGFFDQKKSLGISEFKEILESRPKQRQIQEEILFKKILQCFQKDNISLEEVFIQLDQDNSGDISPQELKEGLQNMNADLNQADYNCLFNIFDRDRNGKISLQEMKETMQIYLEKMEKKVEEEVMEYEEIWIKENQQFLIEEKDLNQNQFLSLKNQIKIQIPGFRGRINSKNVFFKIALKGSVENCIFKQGIIQNNLTQIALRFTFEENTKICDIGQFINIQVFSNEKISENSFLGEVFVAWKCCLNTKNEWKINQEFSFVNNEYKRNKNIETNGRNINRIRNMLNICIN</sequence>
<feature type="domain" description="EF-hand" evidence="6">
    <location>
        <begin position="695"/>
        <end position="730"/>
    </location>
</feature>
<keyword evidence="5" id="KW-0175">Coiled coil</keyword>
<evidence type="ECO:0000256" key="3">
    <source>
        <dbReference type="ARBA" id="ARBA00023043"/>
    </source>
</evidence>
<dbReference type="CDD" id="cd00051">
    <property type="entry name" value="EFh"/>
    <property type="match status" value="1"/>
</dbReference>
<dbReference type="InterPro" id="IPR051165">
    <property type="entry name" value="Multifunctional_ANK_Repeat"/>
</dbReference>
<dbReference type="PROSITE" id="PS50297">
    <property type="entry name" value="ANK_REP_REGION"/>
    <property type="match status" value="2"/>
</dbReference>
<evidence type="ECO:0000256" key="2">
    <source>
        <dbReference type="ARBA" id="ARBA00022837"/>
    </source>
</evidence>
<accession>G0R538</accession>
<keyword evidence="8" id="KW-1185">Reference proteome</keyword>
<dbReference type="InterPro" id="IPR002110">
    <property type="entry name" value="Ankyrin_rpt"/>
</dbReference>
<dbReference type="Pfam" id="PF13202">
    <property type="entry name" value="EF-hand_5"/>
    <property type="match status" value="1"/>
</dbReference>
<dbReference type="PROSITE" id="PS00018">
    <property type="entry name" value="EF_HAND_1"/>
    <property type="match status" value="3"/>
</dbReference>
<dbReference type="OMA" id="NDFGKNA"/>
<dbReference type="Proteomes" id="UP000008983">
    <property type="component" value="Unassembled WGS sequence"/>
</dbReference>
<gene>
    <name evidence="7" type="ORF">IMG5_196230</name>
</gene>
<evidence type="ECO:0000256" key="5">
    <source>
        <dbReference type="SAM" id="Coils"/>
    </source>
</evidence>
<dbReference type="SMART" id="SM00248">
    <property type="entry name" value="ANK"/>
    <property type="match status" value="6"/>
</dbReference>
<name>G0R538_ICHMU</name>
<protein>
    <recommendedName>
        <fullName evidence="6">EF-hand domain-containing protein</fullName>
    </recommendedName>
</protein>
<dbReference type="GeneID" id="14903499"/>
<dbReference type="InterPro" id="IPR036770">
    <property type="entry name" value="Ankyrin_rpt-contain_sf"/>
</dbReference>
<keyword evidence="1" id="KW-0677">Repeat</keyword>
<evidence type="ECO:0000313" key="8">
    <source>
        <dbReference type="Proteomes" id="UP000008983"/>
    </source>
</evidence>
<evidence type="ECO:0000256" key="4">
    <source>
        <dbReference type="PROSITE-ProRule" id="PRU00023"/>
    </source>
</evidence>
<dbReference type="OrthoDB" id="312115at2759"/>
<dbReference type="PROSITE" id="PS50088">
    <property type="entry name" value="ANK_REPEAT"/>
    <property type="match status" value="3"/>
</dbReference>
<dbReference type="InParanoid" id="G0R538"/>
<dbReference type="AlphaFoldDB" id="G0R538"/>
<dbReference type="eggNOG" id="KOG4412">
    <property type="taxonomic scope" value="Eukaryota"/>
</dbReference>
<dbReference type="SUPFAM" id="SSF48403">
    <property type="entry name" value="Ankyrin repeat"/>
    <property type="match status" value="1"/>
</dbReference>
<dbReference type="PROSITE" id="PS50222">
    <property type="entry name" value="EF_HAND_2"/>
    <property type="match status" value="3"/>
</dbReference>
<dbReference type="PANTHER" id="PTHR24123:SF141">
    <property type="entry name" value="ANKYRIN 2, ISOFORM U"/>
    <property type="match status" value="1"/>
</dbReference>